<gene>
    <name evidence="2" type="ORF">IWX90DRAFT_204936</name>
</gene>
<name>A0ABR1XSD9_9PEZI</name>
<reference evidence="2 3" key="1">
    <citation type="journal article" date="2022" name="G3 (Bethesda)">
        <title>Enemy or ally: a genomic approach to elucidate the lifestyle of Phyllosticta citrichinaensis.</title>
        <authorList>
            <person name="Buijs V.A."/>
            <person name="Groenewald J.Z."/>
            <person name="Haridas S."/>
            <person name="LaButti K.M."/>
            <person name="Lipzen A."/>
            <person name="Martin F.M."/>
            <person name="Barry K."/>
            <person name="Grigoriev I.V."/>
            <person name="Crous P.W."/>
            <person name="Seidl M.F."/>
        </authorList>
    </citation>
    <scope>NUCLEOTIDE SEQUENCE [LARGE SCALE GENOMIC DNA]</scope>
    <source>
        <strain evidence="2 3">CBS 129764</strain>
    </source>
</reference>
<accession>A0ABR1XSD9</accession>
<sequence>MTNRARKQERKLAVCCDEKLVVCWLSSSSRESRLLYPPTYRRSETDSDGTDCFYSRCSGVERPWEGFTAIFNKRSRNQSEINDRLDLAAPDEATSRSWSRVCGPPARRLTPGDSSWRQGHHKQPATTTTSRDTAITRSSRCTATSICFSFLVLHLSPCTSQRGGHPDVSAQLRGRSEACRPVGCSSWLAEKLSCSGERVTQRSRLESIARGTAHHLNEFSMTFVAMRTGAFLPQTQILPELNE</sequence>
<dbReference type="Proteomes" id="UP001456524">
    <property type="component" value="Unassembled WGS sequence"/>
</dbReference>
<dbReference type="EMBL" id="JBBWUH010000005">
    <property type="protein sequence ID" value="KAK8166204.1"/>
    <property type="molecule type" value="Genomic_DNA"/>
</dbReference>
<evidence type="ECO:0000313" key="3">
    <source>
        <dbReference type="Proteomes" id="UP001456524"/>
    </source>
</evidence>
<keyword evidence="3" id="KW-1185">Reference proteome</keyword>
<comment type="caution">
    <text evidence="2">The sequence shown here is derived from an EMBL/GenBank/DDBJ whole genome shotgun (WGS) entry which is preliminary data.</text>
</comment>
<protein>
    <submittedName>
        <fullName evidence="2">Uncharacterized protein</fullName>
    </submittedName>
</protein>
<organism evidence="2 3">
    <name type="scientific">Phyllosticta citrichinensis</name>
    <dbReference type="NCBI Taxonomy" id="1130410"/>
    <lineage>
        <taxon>Eukaryota</taxon>
        <taxon>Fungi</taxon>
        <taxon>Dikarya</taxon>
        <taxon>Ascomycota</taxon>
        <taxon>Pezizomycotina</taxon>
        <taxon>Dothideomycetes</taxon>
        <taxon>Dothideomycetes incertae sedis</taxon>
        <taxon>Botryosphaeriales</taxon>
        <taxon>Phyllostictaceae</taxon>
        <taxon>Phyllosticta</taxon>
    </lineage>
</organism>
<evidence type="ECO:0000313" key="2">
    <source>
        <dbReference type="EMBL" id="KAK8166204.1"/>
    </source>
</evidence>
<feature type="region of interest" description="Disordered" evidence="1">
    <location>
        <begin position="96"/>
        <end position="133"/>
    </location>
</feature>
<evidence type="ECO:0000256" key="1">
    <source>
        <dbReference type="SAM" id="MobiDB-lite"/>
    </source>
</evidence>
<proteinExistence type="predicted"/>